<accession>A0A1V4JE33</accession>
<proteinExistence type="predicted"/>
<sequence>MDMRASSREEQQGRAGQLTSCLLKRKESTAHLSNAQIVKPSSGHNVLVLLLAPPELLQDKVISTERMHS</sequence>
<evidence type="ECO:0000313" key="2">
    <source>
        <dbReference type="Proteomes" id="UP000190648"/>
    </source>
</evidence>
<organism evidence="1 2">
    <name type="scientific">Patagioenas fasciata monilis</name>
    <dbReference type="NCBI Taxonomy" id="372326"/>
    <lineage>
        <taxon>Eukaryota</taxon>
        <taxon>Metazoa</taxon>
        <taxon>Chordata</taxon>
        <taxon>Craniata</taxon>
        <taxon>Vertebrata</taxon>
        <taxon>Euteleostomi</taxon>
        <taxon>Archelosauria</taxon>
        <taxon>Archosauria</taxon>
        <taxon>Dinosauria</taxon>
        <taxon>Saurischia</taxon>
        <taxon>Theropoda</taxon>
        <taxon>Coelurosauria</taxon>
        <taxon>Aves</taxon>
        <taxon>Neognathae</taxon>
        <taxon>Neoaves</taxon>
        <taxon>Columbimorphae</taxon>
        <taxon>Columbiformes</taxon>
        <taxon>Columbidae</taxon>
        <taxon>Patagioenas</taxon>
    </lineage>
</organism>
<reference evidence="1 2" key="1">
    <citation type="submission" date="2016-02" db="EMBL/GenBank/DDBJ databases">
        <title>Band-tailed pigeon sequencing and assembly.</title>
        <authorList>
            <person name="Soares A.E."/>
            <person name="Novak B.J."/>
            <person name="Rice E.S."/>
            <person name="O'Connell B."/>
            <person name="Chang D."/>
            <person name="Weber S."/>
            <person name="Shapiro B."/>
        </authorList>
    </citation>
    <scope>NUCLEOTIDE SEQUENCE [LARGE SCALE GENOMIC DNA]</scope>
    <source>
        <strain evidence="1">BTP2013</strain>
        <tissue evidence="1">Blood</tissue>
    </source>
</reference>
<gene>
    <name evidence="1" type="ORF">AV530_019575</name>
</gene>
<dbReference type="AlphaFoldDB" id="A0A1V4JE33"/>
<protein>
    <submittedName>
        <fullName evidence="1">Uncharacterized protein</fullName>
    </submittedName>
</protein>
<keyword evidence="2" id="KW-1185">Reference proteome</keyword>
<evidence type="ECO:0000313" key="1">
    <source>
        <dbReference type="EMBL" id="OPJ70431.1"/>
    </source>
</evidence>
<dbReference type="Proteomes" id="UP000190648">
    <property type="component" value="Unassembled WGS sequence"/>
</dbReference>
<dbReference type="EMBL" id="LSYS01007908">
    <property type="protein sequence ID" value="OPJ70431.1"/>
    <property type="molecule type" value="Genomic_DNA"/>
</dbReference>
<name>A0A1V4JE33_PATFA</name>
<comment type="caution">
    <text evidence="1">The sequence shown here is derived from an EMBL/GenBank/DDBJ whole genome shotgun (WGS) entry which is preliminary data.</text>
</comment>